<reference evidence="1" key="1">
    <citation type="journal article" date="2021" name="Proc. Natl. Acad. Sci. U.S.A.">
        <title>A Catalog of Tens of Thousands of Viruses from Human Metagenomes Reveals Hidden Associations with Chronic Diseases.</title>
        <authorList>
            <person name="Tisza M.J."/>
            <person name="Buck C.B."/>
        </authorList>
    </citation>
    <scope>NUCLEOTIDE SEQUENCE</scope>
    <source>
        <strain evidence="1">CtsNT17</strain>
    </source>
</reference>
<proteinExistence type="predicted"/>
<name>A0A8S5PHA2_9CAUD</name>
<sequence length="91" mass="10412">MDTVLQLIKVRLNRADSALDDYLSSRIEAARDELEHKGVSLDLTVTEDCVFLADFAAWQYLNRDKAGAMPEWLRLALRERFLRNRGDGNAT</sequence>
<evidence type="ECO:0000313" key="1">
    <source>
        <dbReference type="EMBL" id="DAE05753.1"/>
    </source>
</evidence>
<organism evidence="1">
    <name type="scientific">Myoviridae sp. ctsNT17</name>
    <dbReference type="NCBI Taxonomy" id="2825191"/>
    <lineage>
        <taxon>Viruses</taxon>
        <taxon>Duplodnaviria</taxon>
        <taxon>Heunggongvirae</taxon>
        <taxon>Uroviricota</taxon>
        <taxon>Caudoviricetes</taxon>
    </lineage>
</organism>
<dbReference type="EMBL" id="BK015416">
    <property type="protein sequence ID" value="DAE05753.1"/>
    <property type="molecule type" value="Genomic_DNA"/>
</dbReference>
<protein>
    <submittedName>
        <fullName evidence="1">Head Tail Connector Protein</fullName>
    </submittedName>
</protein>
<accession>A0A8S5PHA2</accession>